<dbReference type="PANTHER" id="PTHR40050">
    <property type="entry name" value="INNER SPORE COAT PROTEIN H"/>
    <property type="match status" value="1"/>
</dbReference>
<comment type="caution">
    <text evidence="2">The sequence shown here is derived from an EMBL/GenBank/DDBJ whole genome shotgun (WGS) entry which is preliminary data.</text>
</comment>
<name>A0ABQ6Q032_9BACT</name>
<proteinExistence type="predicted"/>
<dbReference type="RefSeq" id="WP_338228351.1">
    <property type="nucleotide sequence ID" value="NZ_BTPE01000005.1"/>
</dbReference>
<dbReference type="Pfam" id="PF08757">
    <property type="entry name" value="CotH"/>
    <property type="match status" value="1"/>
</dbReference>
<feature type="chain" id="PRO_5047366669" description="Spore coat protein CotH" evidence="1">
    <location>
        <begin position="27"/>
        <end position="486"/>
    </location>
</feature>
<dbReference type="EMBL" id="BTPE01000005">
    <property type="protein sequence ID" value="GMQ33553.1"/>
    <property type="molecule type" value="Genomic_DNA"/>
</dbReference>
<keyword evidence="1" id="KW-0732">Signal</keyword>
<evidence type="ECO:0000313" key="3">
    <source>
        <dbReference type="Proteomes" id="UP001307705"/>
    </source>
</evidence>
<dbReference type="PANTHER" id="PTHR40050:SF1">
    <property type="entry name" value="INNER SPORE COAT PROTEIN H"/>
    <property type="match status" value="1"/>
</dbReference>
<evidence type="ECO:0008006" key="4">
    <source>
        <dbReference type="Google" id="ProtNLM"/>
    </source>
</evidence>
<dbReference type="InterPro" id="IPR014867">
    <property type="entry name" value="Spore_coat_CotH_CotH2/3/7"/>
</dbReference>
<feature type="signal peptide" evidence="1">
    <location>
        <begin position="1"/>
        <end position="26"/>
    </location>
</feature>
<evidence type="ECO:0000256" key="1">
    <source>
        <dbReference type="SAM" id="SignalP"/>
    </source>
</evidence>
<dbReference type="Proteomes" id="UP001307705">
    <property type="component" value="Unassembled WGS sequence"/>
</dbReference>
<protein>
    <recommendedName>
        <fullName evidence="4">Spore coat protein CotH</fullName>
    </recommendedName>
</protein>
<dbReference type="PROSITE" id="PS51257">
    <property type="entry name" value="PROKAR_LIPOPROTEIN"/>
    <property type="match status" value="1"/>
</dbReference>
<sequence length="486" mass="57021">MKPLRNPSFFYFIFSILLFVSCQDPAEVPVSKGDDGQVFAIDTKESQIPYLVIDTQGREIPYEPGIPAKMKIYQEKKFQGEYPIDLEYRGKTSFRLSDKKGFNFETIDDSGEGIDVAFFGMPAEEDWRLIGHVVNLKEKYLWDRSLIYNHVGYELFRKMGRYASRGQFVELEVNGEYLGIYYFCEKLKRDSNRIDIKSLNSSSTNLSGGYILKIDKTDPGPEHDGKPLSYFLSNWDDDARYTEFNSFRSTFDIFGEPLTFAPYAPPYHEKQYLETYFTYEYPKAEDITPAQKIYISQYLLEFEEALLQDDFSQSTRTYTEFIDLNSFVDFFLITELTRNVDAYRLSTYLQKDRDGKLAMGPVWDMNIAFDEGGRIPMNDWVANYNDYVSNDPWMVHFWWDRLLEDPVFKQAVRTRWKELRQSQFSPSSIQKIVDDAVTYLQSNGAVERNYAKWDQGIGVNYDQTIQNLKIYLTDRSQWMDSQINSF</sequence>
<reference evidence="2 3" key="1">
    <citation type="submission" date="2023-08" db="EMBL/GenBank/DDBJ databases">
        <title>Draft genome sequence of Algoriphagus taiwanensis.</title>
        <authorList>
            <person name="Takatani N."/>
            <person name="Hosokawa M."/>
            <person name="Sawabe T."/>
        </authorList>
    </citation>
    <scope>NUCLEOTIDE SEQUENCE [LARGE SCALE GENOMIC DNA]</scope>
    <source>
        <strain evidence="2 3">JCM 19755</strain>
    </source>
</reference>
<keyword evidence="3" id="KW-1185">Reference proteome</keyword>
<gene>
    <name evidence="2" type="ORF">Ataiwa_18250</name>
</gene>
<accession>A0ABQ6Q032</accession>
<evidence type="ECO:0000313" key="2">
    <source>
        <dbReference type="EMBL" id="GMQ33553.1"/>
    </source>
</evidence>
<organism evidence="2 3">
    <name type="scientific">Algoriphagus taiwanensis</name>
    <dbReference type="NCBI Taxonomy" id="1445656"/>
    <lineage>
        <taxon>Bacteria</taxon>
        <taxon>Pseudomonadati</taxon>
        <taxon>Bacteroidota</taxon>
        <taxon>Cytophagia</taxon>
        <taxon>Cytophagales</taxon>
        <taxon>Cyclobacteriaceae</taxon>
        <taxon>Algoriphagus</taxon>
    </lineage>
</organism>